<evidence type="ECO:0000313" key="2">
    <source>
        <dbReference type="EMBL" id="TCK98178.1"/>
    </source>
</evidence>
<sequence>MAHGSNYFMMGSSLVFINIIIYIVLLTAAIYGFVLFIKLARLGIEALRIYIEKNKSQ</sequence>
<keyword evidence="1" id="KW-0472">Membrane</keyword>
<keyword evidence="1" id="KW-0812">Transmembrane</keyword>
<protein>
    <submittedName>
        <fullName evidence="2">Uncharacterized protein</fullName>
    </submittedName>
</protein>
<dbReference type="EMBL" id="SMGQ01000011">
    <property type="protein sequence ID" value="TCK98178.1"/>
    <property type="molecule type" value="Genomic_DNA"/>
</dbReference>
<keyword evidence="1" id="KW-1133">Transmembrane helix</keyword>
<dbReference type="RefSeq" id="WP_165868463.1">
    <property type="nucleotide sequence ID" value="NZ_SMGQ01000011.1"/>
</dbReference>
<reference evidence="2 3" key="1">
    <citation type="submission" date="2019-03" db="EMBL/GenBank/DDBJ databases">
        <title>Genomic Encyclopedia of Type Strains, Phase IV (KMG-IV): sequencing the most valuable type-strain genomes for metagenomic binning, comparative biology and taxonomic classification.</title>
        <authorList>
            <person name="Goeker M."/>
        </authorList>
    </citation>
    <scope>NUCLEOTIDE SEQUENCE [LARGE SCALE GENOMIC DNA]</scope>
    <source>
        <strain evidence="2 3">DSM 24176</strain>
    </source>
</reference>
<proteinExistence type="predicted"/>
<organism evidence="2 3">
    <name type="scientific">Natranaerovirga hydrolytica</name>
    <dbReference type="NCBI Taxonomy" id="680378"/>
    <lineage>
        <taxon>Bacteria</taxon>
        <taxon>Bacillati</taxon>
        <taxon>Bacillota</taxon>
        <taxon>Clostridia</taxon>
        <taxon>Lachnospirales</taxon>
        <taxon>Natranaerovirgaceae</taxon>
        <taxon>Natranaerovirga</taxon>
    </lineage>
</organism>
<evidence type="ECO:0000256" key="1">
    <source>
        <dbReference type="SAM" id="Phobius"/>
    </source>
</evidence>
<gene>
    <name evidence="2" type="ORF">EDC19_0596</name>
</gene>
<accession>A0A4R1MY21</accession>
<keyword evidence="3" id="KW-1185">Reference proteome</keyword>
<evidence type="ECO:0000313" key="3">
    <source>
        <dbReference type="Proteomes" id="UP000294545"/>
    </source>
</evidence>
<dbReference type="AlphaFoldDB" id="A0A4R1MY21"/>
<dbReference type="Proteomes" id="UP000294545">
    <property type="component" value="Unassembled WGS sequence"/>
</dbReference>
<feature type="transmembrane region" description="Helical" evidence="1">
    <location>
        <begin position="15"/>
        <end position="37"/>
    </location>
</feature>
<comment type="caution">
    <text evidence="2">The sequence shown here is derived from an EMBL/GenBank/DDBJ whole genome shotgun (WGS) entry which is preliminary data.</text>
</comment>
<name>A0A4R1MY21_9FIRM</name>